<keyword evidence="1" id="KW-1133">Transmembrane helix</keyword>
<reference evidence="3 4" key="1">
    <citation type="submission" date="2016-10" db="EMBL/GenBank/DDBJ databases">
        <authorList>
            <person name="de Groot N.N."/>
        </authorList>
    </citation>
    <scope>NUCLEOTIDE SEQUENCE [LARGE SCALE GENOMIC DNA]</scope>
    <source>
        <strain evidence="3 4">DSM 44215</strain>
    </source>
</reference>
<dbReference type="GO" id="GO:0005576">
    <property type="term" value="C:extracellular region"/>
    <property type="evidence" value="ECO:0007669"/>
    <property type="project" value="TreeGrafter"/>
</dbReference>
<dbReference type="PANTHER" id="PTHR33371">
    <property type="entry name" value="INTERMEMBRANE PHOSPHOLIPID TRANSPORT SYSTEM BINDING PROTEIN MLAD-RELATED"/>
    <property type="match status" value="1"/>
</dbReference>
<proteinExistence type="predicted"/>
<evidence type="ECO:0000256" key="1">
    <source>
        <dbReference type="SAM" id="Phobius"/>
    </source>
</evidence>
<dbReference type="InterPro" id="IPR003399">
    <property type="entry name" value="Mce/MlaD"/>
</dbReference>
<dbReference type="Proteomes" id="UP000183180">
    <property type="component" value="Unassembled WGS sequence"/>
</dbReference>
<evidence type="ECO:0000313" key="4">
    <source>
        <dbReference type="Proteomes" id="UP000183180"/>
    </source>
</evidence>
<dbReference type="InterPro" id="IPR052336">
    <property type="entry name" value="MlaD_Phospholipid_Transporter"/>
</dbReference>
<dbReference type="PANTHER" id="PTHR33371:SF18">
    <property type="entry name" value="MCE-FAMILY PROTEIN MCE3C"/>
    <property type="match status" value="1"/>
</dbReference>
<dbReference type="EMBL" id="FNLM01000034">
    <property type="protein sequence ID" value="SDU66793.1"/>
    <property type="molecule type" value="Genomic_DNA"/>
</dbReference>
<evidence type="ECO:0000313" key="3">
    <source>
        <dbReference type="EMBL" id="SDU66793.1"/>
    </source>
</evidence>
<keyword evidence="1" id="KW-0472">Membrane</keyword>
<organism evidence="3 4">
    <name type="scientific">Gordonia westfalica</name>
    <dbReference type="NCBI Taxonomy" id="158898"/>
    <lineage>
        <taxon>Bacteria</taxon>
        <taxon>Bacillati</taxon>
        <taxon>Actinomycetota</taxon>
        <taxon>Actinomycetes</taxon>
        <taxon>Mycobacteriales</taxon>
        <taxon>Gordoniaceae</taxon>
        <taxon>Gordonia</taxon>
    </lineage>
</organism>
<dbReference type="STRING" id="158898.SAMN04488548_1343135"/>
<feature type="transmembrane region" description="Helical" evidence="1">
    <location>
        <begin position="21"/>
        <end position="39"/>
    </location>
</feature>
<gene>
    <name evidence="3" type="ORF">SAMN04488548_1343135</name>
</gene>
<protein>
    <submittedName>
        <fullName evidence="3">Phospholipid/cholesterol/gamma-HCH transport system substrate-binding protein</fullName>
    </submittedName>
</protein>
<name>A0A1H2KDW7_9ACTN</name>
<dbReference type="Pfam" id="PF02470">
    <property type="entry name" value="MlaD"/>
    <property type="match status" value="1"/>
</dbReference>
<dbReference type="AlphaFoldDB" id="A0A1H2KDW7"/>
<feature type="domain" description="Mce/MlaD" evidence="2">
    <location>
        <begin position="45"/>
        <end position="118"/>
    </location>
</feature>
<accession>A0A1H2KDW7</accession>
<sequence>MPAMKKSRLHRFSTHDGVIGAVVLLVVVALLGTLAVIYLRPPGQKSITFEVTDASAIEPGEDVRVAGISVGKVSEVTLAPDRVQVTARIDEETFVGDQTRLEVRMLTPVGGYAITMIPMGREELTTPIPAERVTVPYSIGDIIQAVPSTTDEVDAGEVNSNLDQVAKALGSNDTSLRGIVDGLESVTEVFDKQRGQVHQIAGLAAEYLQTFNGNREFVFELIRKIDMVVSAYHVNSAGFNYAYKLFANVLYKLSPFMRFYLGHSDLVAQHVNQMKDTIIRLQQQLGPAIDGLVSTRKQLAQWITPQGMREIGGDALWTENVCIPIPGRNC</sequence>
<evidence type="ECO:0000259" key="2">
    <source>
        <dbReference type="Pfam" id="PF02470"/>
    </source>
</evidence>
<keyword evidence="1" id="KW-0812">Transmembrane</keyword>